<proteinExistence type="predicted"/>
<dbReference type="InterPro" id="IPR029044">
    <property type="entry name" value="Nucleotide-diphossugar_trans"/>
</dbReference>
<evidence type="ECO:0000313" key="10">
    <source>
        <dbReference type="Proteomes" id="UP000324974"/>
    </source>
</evidence>
<dbReference type="PANTHER" id="PTHR31646:SF1">
    <property type="entry name" value="ALPHA-1,2-MANNOSYLTRANSFERASE MNN2"/>
    <property type="match status" value="1"/>
</dbReference>
<evidence type="ECO:0000256" key="8">
    <source>
        <dbReference type="ARBA" id="ARBA00037847"/>
    </source>
</evidence>
<evidence type="ECO:0000256" key="5">
    <source>
        <dbReference type="ARBA" id="ARBA00022989"/>
    </source>
</evidence>
<keyword evidence="10" id="KW-1185">Reference proteome</keyword>
<evidence type="ECO:0000256" key="2">
    <source>
        <dbReference type="ARBA" id="ARBA00004606"/>
    </source>
</evidence>
<gene>
    <name evidence="9" type="ORF">PX52LOC_03897</name>
</gene>
<dbReference type="PANTHER" id="PTHR31646">
    <property type="entry name" value="ALPHA-1,2-MANNOSYLTRANSFERASE MNN2"/>
    <property type="match status" value="1"/>
</dbReference>
<dbReference type="SUPFAM" id="SSF53448">
    <property type="entry name" value="Nucleotide-diphospho-sugar transferases"/>
    <property type="match status" value="1"/>
</dbReference>
<dbReference type="RefSeq" id="WP_149111588.1">
    <property type="nucleotide sequence ID" value="NZ_CP042425.1"/>
</dbReference>
<organism evidence="9 10">
    <name type="scientific">Limnoglobus roseus</name>
    <dbReference type="NCBI Taxonomy" id="2598579"/>
    <lineage>
        <taxon>Bacteria</taxon>
        <taxon>Pseudomonadati</taxon>
        <taxon>Planctomycetota</taxon>
        <taxon>Planctomycetia</taxon>
        <taxon>Gemmatales</taxon>
        <taxon>Gemmataceae</taxon>
        <taxon>Limnoglobus</taxon>
    </lineage>
</organism>
<evidence type="ECO:0000313" key="9">
    <source>
        <dbReference type="EMBL" id="QEL16921.1"/>
    </source>
</evidence>
<protein>
    <recommendedName>
        <fullName evidence="11">Mannosyltransferase</fullName>
    </recommendedName>
</protein>
<evidence type="ECO:0000256" key="3">
    <source>
        <dbReference type="ARBA" id="ARBA00022692"/>
    </source>
</evidence>
<dbReference type="GO" id="GO:0012505">
    <property type="term" value="C:endomembrane system"/>
    <property type="evidence" value="ECO:0007669"/>
    <property type="project" value="UniProtKB-SubCell"/>
</dbReference>
<dbReference type="OrthoDB" id="650311at2"/>
<keyword evidence="6" id="KW-0333">Golgi apparatus</keyword>
<evidence type="ECO:0000256" key="4">
    <source>
        <dbReference type="ARBA" id="ARBA00022968"/>
    </source>
</evidence>
<evidence type="ECO:0000256" key="6">
    <source>
        <dbReference type="ARBA" id="ARBA00023034"/>
    </source>
</evidence>
<dbReference type="GO" id="GO:0016020">
    <property type="term" value="C:membrane"/>
    <property type="evidence" value="ECO:0007669"/>
    <property type="project" value="UniProtKB-SubCell"/>
</dbReference>
<name>A0A5C1ACA7_9BACT</name>
<dbReference type="KEGG" id="lrs:PX52LOC_03897"/>
<keyword evidence="7" id="KW-0472">Membrane</keyword>
<dbReference type="EMBL" id="CP042425">
    <property type="protein sequence ID" value="QEL16921.1"/>
    <property type="molecule type" value="Genomic_DNA"/>
</dbReference>
<dbReference type="GO" id="GO:0046354">
    <property type="term" value="P:mannan biosynthetic process"/>
    <property type="evidence" value="ECO:0007669"/>
    <property type="project" value="TreeGrafter"/>
</dbReference>
<keyword evidence="3" id="KW-0812">Transmembrane</keyword>
<comment type="subcellular location">
    <subcellularLocation>
        <location evidence="8">Endomembrane system</location>
        <topology evidence="8">Single-pass membrane protein</topology>
    </subcellularLocation>
    <subcellularLocation>
        <location evidence="1">Golgi apparatus membrane</location>
    </subcellularLocation>
    <subcellularLocation>
        <location evidence="2">Membrane</location>
        <topology evidence="2">Single-pass type II membrane protein</topology>
    </subcellularLocation>
</comment>
<reference evidence="10" key="1">
    <citation type="submission" date="2019-08" db="EMBL/GenBank/DDBJ databases">
        <title>Limnoglobus roseus gen. nov., sp. nov., a novel freshwater planctomycete with a giant genome from the family Gemmataceae.</title>
        <authorList>
            <person name="Kulichevskaya I.S."/>
            <person name="Naumoff D.G."/>
            <person name="Miroshnikov K."/>
            <person name="Ivanova A."/>
            <person name="Philippov D.A."/>
            <person name="Hakobyan A."/>
            <person name="Rijpstra I.C."/>
            <person name="Sinninghe Damste J.S."/>
            <person name="Liesack W."/>
            <person name="Dedysh S.N."/>
        </authorList>
    </citation>
    <scope>NUCLEOTIDE SEQUENCE [LARGE SCALE GENOMIC DNA]</scope>
    <source>
        <strain evidence="10">PX52</strain>
    </source>
</reference>
<sequence length="307" mass="34740">MSHFLFDYPDPLPAEAYHLDAQAWATQPAVRDAHKAALLALADRDWAYPGGEGRGVLCGGGGRLWPMTLTLCSQLREVGYGGPIECWYRGSCEVVEPRQAERFGVALRDVDAIAARVGDQRLPRGMVSPGGWESKSYAWTHTRLDEFVWLDSDLTLYQNPDLLFAELTAAPLAYWFENHFNLKWPAIGWPEPPEVPKSVQSGLIACDRRRCWKALAIAQWVCQHSDYWFRHVFSDQDALLLGMWLGGVAPHYFGHARYVPDFGVVCDYGGERFADHFYLQKLYLPSGDLLRGRLRTLRHFAAANEPI</sequence>
<evidence type="ECO:0000256" key="7">
    <source>
        <dbReference type="ARBA" id="ARBA00023136"/>
    </source>
</evidence>
<accession>A0A5C1ACA7</accession>
<evidence type="ECO:0008006" key="11">
    <source>
        <dbReference type="Google" id="ProtNLM"/>
    </source>
</evidence>
<dbReference type="Gene3D" id="3.90.550.10">
    <property type="entry name" value="Spore Coat Polysaccharide Biosynthesis Protein SpsA, Chain A"/>
    <property type="match status" value="1"/>
</dbReference>
<dbReference type="AlphaFoldDB" id="A0A5C1ACA7"/>
<keyword evidence="5" id="KW-1133">Transmembrane helix</keyword>
<dbReference type="GO" id="GO:0000026">
    <property type="term" value="F:alpha-1,2-mannosyltransferase activity"/>
    <property type="evidence" value="ECO:0007669"/>
    <property type="project" value="TreeGrafter"/>
</dbReference>
<evidence type="ECO:0000256" key="1">
    <source>
        <dbReference type="ARBA" id="ARBA00004394"/>
    </source>
</evidence>
<keyword evidence="4" id="KW-0735">Signal-anchor</keyword>
<dbReference type="Proteomes" id="UP000324974">
    <property type="component" value="Chromosome"/>
</dbReference>